<feature type="region of interest" description="Disordered" evidence="5">
    <location>
        <begin position="226"/>
        <end position="300"/>
    </location>
</feature>
<dbReference type="HOGENOM" id="CLU_927543_0_0_1"/>
<evidence type="ECO:0000256" key="3">
    <source>
        <dbReference type="ARBA" id="ARBA00022729"/>
    </source>
</evidence>
<gene>
    <name evidence="8" type="ORF">I313_01232</name>
</gene>
<keyword evidence="6" id="KW-1133">Transmembrane helix</keyword>
<evidence type="ECO:0000313" key="9">
    <source>
        <dbReference type="Proteomes" id="UP000053392"/>
    </source>
</evidence>
<dbReference type="Proteomes" id="UP000053392">
    <property type="component" value="Unassembled WGS sequence"/>
</dbReference>
<comment type="subcellular location">
    <subcellularLocation>
        <location evidence="1">Secreted</location>
    </subcellularLocation>
</comment>
<evidence type="ECO:0000313" key="8">
    <source>
        <dbReference type="EMBL" id="KIR43023.1"/>
    </source>
</evidence>
<evidence type="ECO:0000256" key="5">
    <source>
        <dbReference type="SAM" id="MobiDB-lite"/>
    </source>
</evidence>
<name>A0A0D0U4C5_9TREE</name>
<keyword evidence="6" id="KW-0812">Transmembrane</keyword>
<organism evidence="8 9">
    <name type="scientific">Cryptococcus deuterogattii Ram5</name>
    <dbReference type="NCBI Taxonomy" id="1296110"/>
    <lineage>
        <taxon>Eukaryota</taxon>
        <taxon>Fungi</taxon>
        <taxon>Dikarya</taxon>
        <taxon>Basidiomycota</taxon>
        <taxon>Agaricomycotina</taxon>
        <taxon>Tremellomycetes</taxon>
        <taxon>Tremellales</taxon>
        <taxon>Cryptococcaceae</taxon>
        <taxon>Cryptococcus</taxon>
        <taxon>Cryptococcus gattii species complex</taxon>
    </lineage>
</organism>
<feature type="transmembrane region" description="Helical" evidence="6">
    <location>
        <begin position="120"/>
        <end position="139"/>
    </location>
</feature>
<keyword evidence="2" id="KW-0964">Secreted</keyword>
<keyword evidence="9" id="KW-1185">Reference proteome</keyword>
<evidence type="ECO:0000256" key="1">
    <source>
        <dbReference type="ARBA" id="ARBA00004613"/>
    </source>
</evidence>
<dbReference type="AlphaFoldDB" id="A0A0D0U4C5"/>
<feature type="compositionally biased region" description="Basic and acidic residues" evidence="5">
    <location>
        <begin position="253"/>
        <end position="268"/>
    </location>
</feature>
<evidence type="ECO:0000256" key="2">
    <source>
        <dbReference type="ARBA" id="ARBA00022525"/>
    </source>
</evidence>
<feature type="domain" description="CFEM" evidence="7">
    <location>
        <begin position="1"/>
        <end position="103"/>
    </location>
</feature>
<dbReference type="GO" id="GO:0005576">
    <property type="term" value="C:extracellular region"/>
    <property type="evidence" value="ECO:0007669"/>
    <property type="project" value="UniProtKB-SubCell"/>
</dbReference>
<dbReference type="SMART" id="SM00747">
    <property type="entry name" value="CFEM"/>
    <property type="match status" value="1"/>
</dbReference>
<dbReference type="InterPro" id="IPR008427">
    <property type="entry name" value="Extracellular_membr_CFEM_dom"/>
</dbReference>
<keyword evidence="3" id="KW-0732">Signal</keyword>
<dbReference type="Pfam" id="PF05730">
    <property type="entry name" value="CFEM"/>
    <property type="match status" value="1"/>
</dbReference>
<evidence type="ECO:0000256" key="4">
    <source>
        <dbReference type="ARBA" id="ARBA00023157"/>
    </source>
</evidence>
<keyword evidence="6" id="KW-0472">Membrane</keyword>
<dbReference type="EMBL" id="KN847897">
    <property type="protein sequence ID" value="KIR43023.1"/>
    <property type="molecule type" value="Genomic_DNA"/>
</dbReference>
<evidence type="ECO:0000259" key="7">
    <source>
        <dbReference type="PROSITE" id="PS52012"/>
    </source>
</evidence>
<proteinExistence type="predicted"/>
<protein>
    <submittedName>
        <fullName evidence="8">Unplaced genomic scaffold supercont1.2, whole genome shotgun sequence</fullName>
    </submittedName>
</protein>
<dbReference type="PROSITE" id="PS52012">
    <property type="entry name" value="CFEM"/>
    <property type="match status" value="1"/>
</dbReference>
<dbReference type="OrthoDB" id="3065412at2759"/>
<evidence type="ECO:0000256" key="6">
    <source>
        <dbReference type="SAM" id="Phobius"/>
    </source>
</evidence>
<keyword evidence="4" id="KW-1015">Disulfide bond</keyword>
<reference evidence="8 9" key="1">
    <citation type="submission" date="2015-01" db="EMBL/GenBank/DDBJ databases">
        <title>The Genome Sequence of Cryptococcus gattii Ram5.</title>
        <authorList>
            <consortium name="The Broad Institute Genomics Platform"/>
            <person name="Cuomo C."/>
            <person name="Litvintseva A."/>
            <person name="Chen Y."/>
            <person name="Heitman J."/>
            <person name="Sun S."/>
            <person name="Springer D."/>
            <person name="Dromer F."/>
            <person name="Young S."/>
            <person name="Zeng Q."/>
            <person name="Gargeya S."/>
            <person name="Abouelleil A."/>
            <person name="Alvarado L."/>
            <person name="Chapman S.B."/>
            <person name="Gainer-Dewar J."/>
            <person name="Goldberg J."/>
            <person name="Griggs A."/>
            <person name="Gujja S."/>
            <person name="Hansen M."/>
            <person name="Howarth C."/>
            <person name="Imamovic A."/>
            <person name="Larimer J."/>
            <person name="Murphy C."/>
            <person name="Naylor J."/>
            <person name="Pearson M."/>
            <person name="Priest M."/>
            <person name="Roberts A."/>
            <person name="Saif S."/>
            <person name="Shea T."/>
            <person name="Sykes S."/>
            <person name="Wortman J."/>
            <person name="Nusbaum C."/>
            <person name="Birren B."/>
        </authorList>
    </citation>
    <scope>NUCLEOTIDE SEQUENCE [LARGE SCALE GENOMIC DNA]</scope>
    <source>
        <strain evidence="8 9">Ram5</strain>
    </source>
</reference>
<sequence length="300" mass="31958">MAPHQPDIFLFTRQMYGSIPSCVAECMSDGNITGCSSSTDYSCLCTSAYYINSVGTCMDSSCTASERTAGEAYTEEACAYYGTPLTNNTSSSTNTSATASGTAVIADPVIYSRAYINIQAIFSSICGALLILALVSGFLSCRSRYKREQAFSQNRTWTGVGSTALGGDTKKTSRFFTRTKETRDPSATFATDNYGVNSSTFGGATTLHAPGQVSFGPIYGTTGGYAAGSSGTGGRFTNRLPAGDMDDSEEWEMEVRKSSIKEEEREVESPTTSKGPDSDIDVDGSTVHLTRLDKDDHHAI</sequence>
<accession>A0A0D0U4C5</accession>
<feature type="compositionally biased region" description="Basic and acidic residues" evidence="5">
    <location>
        <begin position="290"/>
        <end position="300"/>
    </location>
</feature>